<dbReference type="SUPFAM" id="SSF52540">
    <property type="entry name" value="P-loop containing nucleoside triphosphate hydrolases"/>
    <property type="match status" value="1"/>
</dbReference>
<gene>
    <name evidence="1" type="ORF">VIN01S_17380</name>
</gene>
<dbReference type="PANTHER" id="PTHR13308">
    <property type="entry name" value="NEDD4-BINDING PROTEIN 2-LIKE 1"/>
    <property type="match status" value="1"/>
</dbReference>
<dbReference type="PANTHER" id="PTHR13308:SF40">
    <property type="entry name" value="NEDD4-BINDING PROTEIN 2-LIKE 1"/>
    <property type="match status" value="1"/>
</dbReference>
<comment type="caution">
    <text evidence="1">The sequence shown here is derived from an EMBL/GenBank/DDBJ whole genome shotgun (WGS) entry which is preliminary data.</text>
</comment>
<evidence type="ECO:0000313" key="1">
    <source>
        <dbReference type="EMBL" id="GEA50934.1"/>
    </source>
</evidence>
<dbReference type="EMBL" id="BJLF01000007">
    <property type="protein sequence ID" value="GEA50934.1"/>
    <property type="molecule type" value="Genomic_DNA"/>
</dbReference>
<organism evidence="1 2">
    <name type="scientific">Vibrio inusitatus NBRC 102082</name>
    <dbReference type="NCBI Taxonomy" id="1219070"/>
    <lineage>
        <taxon>Bacteria</taxon>
        <taxon>Pseudomonadati</taxon>
        <taxon>Pseudomonadota</taxon>
        <taxon>Gammaproteobacteria</taxon>
        <taxon>Vibrionales</taxon>
        <taxon>Vibrionaceae</taxon>
        <taxon>Vibrio</taxon>
    </lineage>
</organism>
<dbReference type="AlphaFoldDB" id="A0A4Y3HXD9"/>
<dbReference type="RefSeq" id="WP_141345278.1">
    <property type="nucleotide sequence ID" value="NZ_BJLF01000007.1"/>
</dbReference>
<dbReference type="InterPro" id="IPR026302">
    <property type="entry name" value="NEDD4-bd_p2"/>
</dbReference>
<proteinExistence type="predicted"/>
<evidence type="ECO:0000313" key="2">
    <source>
        <dbReference type="Proteomes" id="UP000318717"/>
    </source>
</evidence>
<name>A0A4Y3HXD9_9VIBR</name>
<protein>
    <submittedName>
        <fullName evidence="1">Shikimate kinase</fullName>
    </submittedName>
</protein>
<sequence>MLVLIRGLPGSGKTTLAKKITREDGFVHLEADMYFTDEKDEGYQFEPSQLGVAHLWCQKQTLMHLKQGHSVVVSNTFTQVWEIRPYQRMAKQCSAKLDIYECGGTFDNVHNVPLDKIEAMRKRWDVLPRDLKKHLKSLKN</sequence>
<keyword evidence="1" id="KW-0808">Transferase</keyword>
<dbReference type="GO" id="GO:0016301">
    <property type="term" value="F:kinase activity"/>
    <property type="evidence" value="ECO:0007669"/>
    <property type="project" value="UniProtKB-KW"/>
</dbReference>
<keyword evidence="2" id="KW-1185">Reference proteome</keyword>
<dbReference type="OrthoDB" id="6182772at2"/>
<dbReference type="InterPro" id="IPR027417">
    <property type="entry name" value="P-loop_NTPase"/>
</dbReference>
<dbReference type="Proteomes" id="UP000318717">
    <property type="component" value="Unassembled WGS sequence"/>
</dbReference>
<accession>A0A4Y3HXD9</accession>
<keyword evidence="1" id="KW-0418">Kinase</keyword>
<dbReference type="Gene3D" id="3.40.50.300">
    <property type="entry name" value="P-loop containing nucleotide triphosphate hydrolases"/>
    <property type="match status" value="1"/>
</dbReference>
<dbReference type="Pfam" id="PF13671">
    <property type="entry name" value="AAA_33"/>
    <property type="match status" value="1"/>
</dbReference>
<reference evidence="1 2" key="1">
    <citation type="submission" date="2019-06" db="EMBL/GenBank/DDBJ databases">
        <title>Whole genome shotgun sequence of Vibrio inusitatus NBRC 102082.</title>
        <authorList>
            <person name="Hosoyama A."/>
            <person name="Uohara A."/>
            <person name="Ohji S."/>
            <person name="Ichikawa N."/>
        </authorList>
    </citation>
    <scope>NUCLEOTIDE SEQUENCE [LARGE SCALE GENOMIC DNA]</scope>
    <source>
        <strain evidence="1 2">NBRC 102082</strain>
    </source>
</reference>